<organism evidence="2 3">
    <name type="scientific">Paraphoma chrysanthemicola</name>
    <dbReference type="NCBI Taxonomy" id="798071"/>
    <lineage>
        <taxon>Eukaryota</taxon>
        <taxon>Fungi</taxon>
        <taxon>Dikarya</taxon>
        <taxon>Ascomycota</taxon>
        <taxon>Pezizomycotina</taxon>
        <taxon>Dothideomycetes</taxon>
        <taxon>Pleosporomycetidae</taxon>
        <taxon>Pleosporales</taxon>
        <taxon>Pleosporineae</taxon>
        <taxon>Phaeosphaeriaceae</taxon>
        <taxon>Paraphoma</taxon>
    </lineage>
</organism>
<feature type="domain" description="DUF7730" evidence="1">
    <location>
        <begin position="47"/>
        <end position="216"/>
    </location>
</feature>
<reference evidence="2" key="1">
    <citation type="journal article" date="2021" name="Nat. Commun.">
        <title>Genetic determinants of endophytism in the Arabidopsis root mycobiome.</title>
        <authorList>
            <person name="Mesny F."/>
            <person name="Miyauchi S."/>
            <person name="Thiergart T."/>
            <person name="Pickel B."/>
            <person name="Atanasova L."/>
            <person name="Karlsson M."/>
            <person name="Huettel B."/>
            <person name="Barry K.W."/>
            <person name="Haridas S."/>
            <person name="Chen C."/>
            <person name="Bauer D."/>
            <person name="Andreopoulos W."/>
            <person name="Pangilinan J."/>
            <person name="LaButti K."/>
            <person name="Riley R."/>
            <person name="Lipzen A."/>
            <person name="Clum A."/>
            <person name="Drula E."/>
            <person name="Henrissat B."/>
            <person name="Kohler A."/>
            <person name="Grigoriev I.V."/>
            <person name="Martin F.M."/>
            <person name="Hacquard S."/>
        </authorList>
    </citation>
    <scope>NUCLEOTIDE SEQUENCE</scope>
    <source>
        <strain evidence="2">MPI-SDFR-AT-0120</strain>
    </source>
</reference>
<protein>
    <recommendedName>
        <fullName evidence="1">DUF7730 domain-containing protein</fullName>
    </recommendedName>
</protein>
<dbReference type="AlphaFoldDB" id="A0A8K0RIV3"/>
<evidence type="ECO:0000313" key="3">
    <source>
        <dbReference type="Proteomes" id="UP000813461"/>
    </source>
</evidence>
<accession>A0A8K0RIV3</accession>
<dbReference type="Proteomes" id="UP000813461">
    <property type="component" value="Unassembled WGS sequence"/>
</dbReference>
<keyword evidence="3" id="KW-1185">Reference proteome</keyword>
<sequence>MNQHDYVWLYDGRDYHRLAQAVAAKEQPRNALNEQTRRKLPHADLSRQQQCLLLQMLSLDCRLLIWEYVLRSPQTRIERWRPTDRADFVILEDCDADCFPFRLRTGGWEKIETPLNLLLCCRQLYLEGLSVLYTTRFVFEKPLELHAFQKCICPDGLSNVRRIVIAYGNISDSFSSPLFSDSEWHVYGSLEEWENAIRGLKNMNRLEELQVWLGHRNIQMPHLERRPWKDTRTDDSIEDRHQKLFDLFGTVDVPRFTLHLTWKPEDVLAQRQWPFDIELHTRDEMYHVLGHEFPAMTEPDIYLW</sequence>
<dbReference type="Pfam" id="PF24864">
    <property type="entry name" value="DUF7730"/>
    <property type="match status" value="1"/>
</dbReference>
<dbReference type="OrthoDB" id="4757095at2759"/>
<name>A0A8K0RIV3_9PLEO</name>
<dbReference type="InterPro" id="IPR056632">
    <property type="entry name" value="DUF7730"/>
</dbReference>
<dbReference type="EMBL" id="JAGMVJ010000001">
    <property type="protein sequence ID" value="KAH7095822.1"/>
    <property type="molecule type" value="Genomic_DNA"/>
</dbReference>
<comment type="caution">
    <text evidence="2">The sequence shown here is derived from an EMBL/GenBank/DDBJ whole genome shotgun (WGS) entry which is preliminary data.</text>
</comment>
<gene>
    <name evidence="2" type="ORF">FB567DRAFT_513493</name>
</gene>
<evidence type="ECO:0000259" key="1">
    <source>
        <dbReference type="Pfam" id="PF24864"/>
    </source>
</evidence>
<proteinExistence type="predicted"/>
<evidence type="ECO:0000313" key="2">
    <source>
        <dbReference type="EMBL" id="KAH7095822.1"/>
    </source>
</evidence>
<dbReference type="PANTHER" id="PTHR38790">
    <property type="entry name" value="2EXR DOMAIN-CONTAINING PROTEIN-RELATED"/>
    <property type="match status" value="1"/>
</dbReference>